<dbReference type="InterPro" id="IPR018919">
    <property type="entry name" value="DUF2484"/>
</dbReference>
<evidence type="ECO:0000313" key="2">
    <source>
        <dbReference type="EMBL" id="PWK56898.1"/>
    </source>
</evidence>
<dbReference type="Pfam" id="PF10658">
    <property type="entry name" value="DUF2484"/>
    <property type="match status" value="1"/>
</dbReference>
<organism evidence="2 3">
    <name type="scientific">Silicimonas algicola</name>
    <dbReference type="NCBI Taxonomy" id="1826607"/>
    <lineage>
        <taxon>Bacteria</taxon>
        <taxon>Pseudomonadati</taxon>
        <taxon>Pseudomonadota</taxon>
        <taxon>Alphaproteobacteria</taxon>
        <taxon>Rhodobacterales</taxon>
        <taxon>Paracoccaceae</taxon>
    </lineage>
</organism>
<name>A0A316G7V0_9RHOB</name>
<proteinExistence type="predicted"/>
<feature type="transmembrane region" description="Helical" evidence="1">
    <location>
        <begin position="31"/>
        <end position="61"/>
    </location>
</feature>
<dbReference type="Proteomes" id="UP000245390">
    <property type="component" value="Unassembled WGS sequence"/>
</dbReference>
<keyword evidence="1" id="KW-0812">Transmembrane</keyword>
<gene>
    <name evidence="2" type="ORF">C8D95_103132</name>
</gene>
<reference evidence="2 3" key="1">
    <citation type="submission" date="2018-05" db="EMBL/GenBank/DDBJ databases">
        <title>Genomic Encyclopedia of Type Strains, Phase IV (KMG-IV): sequencing the most valuable type-strain genomes for metagenomic binning, comparative biology and taxonomic classification.</title>
        <authorList>
            <person name="Goeker M."/>
        </authorList>
    </citation>
    <scope>NUCLEOTIDE SEQUENCE [LARGE SCALE GENOMIC DNA]</scope>
    <source>
        <strain evidence="2 3">DSM 103371</strain>
    </source>
</reference>
<dbReference type="EMBL" id="QGGV01000003">
    <property type="protein sequence ID" value="PWK56898.1"/>
    <property type="molecule type" value="Genomic_DNA"/>
</dbReference>
<evidence type="ECO:0000256" key="1">
    <source>
        <dbReference type="SAM" id="Phobius"/>
    </source>
</evidence>
<keyword evidence="1" id="KW-1133">Transmembrane helix</keyword>
<evidence type="ECO:0000313" key="3">
    <source>
        <dbReference type="Proteomes" id="UP000245390"/>
    </source>
</evidence>
<sequence length="84" mass="9352">MILALLWLVVTNLTGMVPSKHRHWPQAYALIAVGLPVLVAVFVVDGVFAGLIVLLMAASVLRWPLRFFLRWLAALFRRGEGEPS</sequence>
<keyword evidence="1" id="KW-0472">Membrane</keyword>
<dbReference type="AlphaFoldDB" id="A0A316G7V0"/>
<comment type="caution">
    <text evidence="2">The sequence shown here is derived from an EMBL/GenBank/DDBJ whole genome shotgun (WGS) entry which is preliminary data.</text>
</comment>
<keyword evidence="3" id="KW-1185">Reference proteome</keyword>
<accession>A0A316G7V0</accession>
<protein>
    <submittedName>
        <fullName evidence="2">Uncharacterized protein DUF2484</fullName>
    </submittedName>
</protein>